<comment type="caution">
    <text evidence="9">The sequence shown here is derived from an EMBL/GenBank/DDBJ whole genome shotgun (WGS) entry which is preliminary data.</text>
</comment>
<keyword evidence="2 7" id="KW-0813">Transport</keyword>
<keyword evidence="4 7" id="KW-0812">Transmembrane</keyword>
<evidence type="ECO:0000256" key="4">
    <source>
        <dbReference type="ARBA" id="ARBA00022692"/>
    </source>
</evidence>
<dbReference type="Pfam" id="PF00528">
    <property type="entry name" value="BPD_transp_1"/>
    <property type="match status" value="1"/>
</dbReference>
<dbReference type="Proteomes" id="UP001597362">
    <property type="component" value="Unassembled WGS sequence"/>
</dbReference>
<dbReference type="EMBL" id="JBHUHO010000014">
    <property type="protein sequence ID" value="MFD2115242.1"/>
    <property type="molecule type" value="Genomic_DNA"/>
</dbReference>
<name>A0ABW4YHV6_9BACL</name>
<reference evidence="10" key="1">
    <citation type="journal article" date="2019" name="Int. J. Syst. Evol. Microbiol.">
        <title>The Global Catalogue of Microorganisms (GCM) 10K type strain sequencing project: providing services to taxonomists for standard genome sequencing and annotation.</title>
        <authorList>
            <consortium name="The Broad Institute Genomics Platform"/>
            <consortium name="The Broad Institute Genome Sequencing Center for Infectious Disease"/>
            <person name="Wu L."/>
            <person name="Ma J."/>
        </authorList>
    </citation>
    <scope>NUCLEOTIDE SEQUENCE [LARGE SCALE GENOMIC DNA]</scope>
    <source>
        <strain evidence="10">GH52</strain>
    </source>
</reference>
<evidence type="ECO:0000313" key="10">
    <source>
        <dbReference type="Proteomes" id="UP001597362"/>
    </source>
</evidence>
<evidence type="ECO:0000256" key="7">
    <source>
        <dbReference type="RuleBase" id="RU363032"/>
    </source>
</evidence>
<protein>
    <submittedName>
        <fullName evidence="9">ABC transporter permease</fullName>
    </submittedName>
</protein>
<feature type="domain" description="ABC transmembrane type-1" evidence="8">
    <location>
        <begin position="74"/>
        <end position="289"/>
    </location>
</feature>
<gene>
    <name evidence="9" type="ORF">ACFSJH_05770</name>
</gene>
<evidence type="ECO:0000256" key="2">
    <source>
        <dbReference type="ARBA" id="ARBA00022448"/>
    </source>
</evidence>
<accession>A0ABW4YHV6</accession>
<proteinExistence type="inferred from homology"/>
<feature type="transmembrane region" description="Helical" evidence="7">
    <location>
        <begin position="268"/>
        <end position="293"/>
    </location>
</feature>
<dbReference type="InterPro" id="IPR035906">
    <property type="entry name" value="MetI-like_sf"/>
</dbReference>
<evidence type="ECO:0000256" key="6">
    <source>
        <dbReference type="ARBA" id="ARBA00023136"/>
    </source>
</evidence>
<dbReference type="InterPro" id="IPR050809">
    <property type="entry name" value="UgpAE/MalFG_permease"/>
</dbReference>
<comment type="similarity">
    <text evidence="7">Belongs to the binding-protein-dependent transport system permease family.</text>
</comment>
<evidence type="ECO:0000256" key="1">
    <source>
        <dbReference type="ARBA" id="ARBA00004651"/>
    </source>
</evidence>
<keyword evidence="6 7" id="KW-0472">Membrane</keyword>
<feature type="transmembrane region" description="Helical" evidence="7">
    <location>
        <begin position="208"/>
        <end position="232"/>
    </location>
</feature>
<organism evidence="9 10">
    <name type="scientific">Paenibacillus yanchengensis</name>
    <dbReference type="NCBI Taxonomy" id="2035833"/>
    <lineage>
        <taxon>Bacteria</taxon>
        <taxon>Bacillati</taxon>
        <taxon>Bacillota</taxon>
        <taxon>Bacilli</taxon>
        <taxon>Bacillales</taxon>
        <taxon>Paenibacillaceae</taxon>
        <taxon>Paenibacillus</taxon>
    </lineage>
</organism>
<feature type="transmembrane region" description="Helical" evidence="7">
    <location>
        <begin position="120"/>
        <end position="141"/>
    </location>
</feature>
<keyword evidence="10" id="KW-1185">Reference proteome</keyword>
<evidence type="ECO:0000256" key="3">
    <source>
        <dbReference type="ARBA" id="ARBA00022475"/>
    </source>
</evidence>
<evidence type="ECO:0000256" key="5">
    <source>
        <dbReference type="ARBA" id="ARBA00022989"/>
    </source>
</evidence>
<dbReference type="RefSeq" id="WP_377770272.1">
    <property type="nucleotide sequence ID" value="NZ_JBHUHO010000014.1"/>
</dbReference>
<evidence type="ECO:0000313" key="9">
    <source>
        <dbReference type="EMBL" id="MFD2115242.1"/>
    </source>
</evidence>
<dbReference type="CDD" id="cd06261">
    <property type="entry name" value="TM_PBP2"/>
    <property type="match status" value="1"/>
</dbReference>
<dbReference type="PANTHER" id="PTHR43227:SF11">
    <property type="entry name" value="BLL4140 PROTEIN"/>
    <property type="match status" value="1"/>
</dbReference>
<comment type="subcellular location">
    <subcellularLocation>
        <location evidence="1 7">Cell membrane</location>
        <topology evidence="1 7">Multi-pass membrane protein</topology>
    </subcellularLocation>
</comment>
<dbReference type="PANTHER" id="PTHR43227">
    <property type="entry name" value="BLL4140 PROTEIN"/>
    <property type="match status" value="1"/>
</dbReference>
<sequence length="302" mass="33964">MRLGFSNKTKREMPLHLLVLPSLILVVMFSYIPMMGIVIAFQKYSATKGFFGSNWIGFENFIYVFQLPGTMQVIWNTVIIASMKIVAGLIVPITIALLLNEIRHSLVKRGIQTLIYLPHFLSWIILGGILIDILSPSTGIINQLLQMVGIEPIFFLADNRWFRYVLVFSDVWKEFGFSTIVYLAALTNINPMLYEASTIDGAGRWKQTIHITLPGIVPIVVLMTTLALGNVLNAGFEQVFTLYNSTVYETGDILDTLVYRIGVIDAQYSVATAVGLFKSVVSLIFISVSYFLAYRFAGYRIF</sequence>
<dbReference type="PROSITE" id="PS50928">
    <property type="entry name" value="ABC_TM1"/>
    <property type="match status" value="1"/>
</dbReference>
<dbReference type="SUPFAM" id="SSF161098">
    <property type="entry name" value="MetI-like"/>
    <property type="match status" value="1"/>
</dbReference>
<feature type="transmembrane region" description="Helical" evidence="7">
    <location>
        <begin position="161"/>
        <end position="187"/>
    </location>
</feature>
<feature type="transmembrane region" description="Helical" evidence="7">
    <location>
        <begin position="15"/>
        <end position="41"/>
    </location>
</feature>
<dbReference type="Gene3D" id="1.10.3720.10">
    <property type="entry name" value="MetI-like"/>
    <property type="match status" value="1"/>
</dbReference>
<keyword evidence="3" id="KW-1003">Cell membrane</keyword>
<dbReference type="InterPro" id="IPR000515">
    <property type="entry name" value="MetI-like"/>
</dbReference>
<keyword evidence="5 7" id="KW-1133">Transmembrane helix</keyword>
<feature type="transmembrane region" description="Helical" evidence="7">
    <location>
        <begin position="73"/>
        <end position="99"/>
    </location>
</feature>
<evidence type="ECO:0000259" key="8">
    <source>
        <dbReference type="PROSITE" id="PS50928"/>
    </source>
</evidence>